<organism evidence="3 4">
    <name type="scientific">Pelagicoccus mobilis</name>
    <dbReference type="NCBI Taxonomy" id="415221"/>
    <lineage>
        <taxon>Bacteria</taxon>
        <taxon>Pseudomonadati</taxon>
        <taxon>Verrucomicrobiota</taxon>
        <taxon>Opitutia</taxon>
        <taxon>Puniceicoccales</taxon>
        <taxon>Pelagicoccaceae</taxon>
        <taxon>Pelagicoccus</taxon>
    </lineage>
</organism>
<gene>
    <name evidence="3" type="ORF">JIN87_26650</name>
</gene>
<evidence type="ECO:0000256" key="1">
    <source>
        <dbReference type="SAM" id="MobiDB-lite"/>
    </source>
</evidence>
<dbReference type="AlphaFoldDB" id="A0A934S6Y0"/>
<keyword evidence="2" id="KW-1133">Transmembrane helix</keyword>
<evidence type="ECO:0008006" key="5">
    <source>
        <dbReference type="Google" id="ProtNLM"/>
    </source>
</evidence>
<feature type="transmembrane region" description="Helical" evidence="2">
    <location>
        <begin position="6"/>
        <end position="26"/>
    </location>
</feature>
<name>A0A934S6Y0_9BACT</name>
<dbReference type="Proteomes" id="UP000617628">
    <property type="component" value="Unassembled WGS sequence"/>
</dbReference>
<comment type="caution">
    <text evidence="3">The sequence shown here is derived from an EMBL/GenBank/DDBJ whole genome shotgun (WGS) entry which is preliminary data.</text>
</comment>
<keyword evidence="4" id="KW-1185">Reference proteome</keyword>
<keyword evidence="2" id="KW-0472">Membrane</keyword>
<keyword evidence="2" id="KW-0812">Transmembrane</keyword>
<evidence type="ECO:0000313" key="3">
    <source>
        <dbReference type="EMBL" id="MBK1880494.1"/>
    </source>
</evidence>
<reference evidence="3" key="1">
    <citation type="submission" date="2021-01" db="EMBL/GenBank/DDBJ databases">
        <title>Modified the classification status of verrucomicrobia.</title>
        <authorList>
            <person name="Feng X."/>
        </authorList>
    </citation>
    <scope>NUCLEOTIDE SEQUENCE</scope>
    <source>
        <strain evidence="3">KCTC 13126</strain>
    </source>
</reference>
<evidence type="ECO:0000313" key="4">
    <source>
        <dbReference type="Proteomes" id="UP000617628"/>
    </source>
</evidence>
<sequence length="57" mass="5879">MDSLPELVVVGTIVAAAAAYLVVGYLRKRANKSNESSPCGKGACGCSATKPRRPASR</sequence>
<evidence type="ECO:0000256" key="2">
    <source>
        <dbReference type="SAM" id="Phobius"/>
    </source>
</evidence>
<proteinExistence type="predicted"/>
<feature type="region of interest" description="Disordered" evidence="1">
    <location>
        <begin position="31"/>
        <end position="57"/>
    </location>
</feature>
<dbReference type="EMBL" id="JAENIL010000093">
    <property type="protein sequence ID" value="MBK1880494.1"/>
    <property type="molecule type" value="Genomic_DNA"/>
</dbReference>
<dbReference type="RefSeq" id="WP_200359521.1">
    <property type="nucleotide sequence ID" value="NZ_JAENIL010000093.1"/>
</dbReference>
<protein>
    <recommendedName>
        <fullName evidence="5">FeoB-associated Cys-rich membrane protein</fullName>
    </recommendedName>
</protein>
<accession>A0A934S6Y0</accession>